<dbReference type="NCBIfam" id="NF033668">
    <property type="entry name" value="rSAM_PA0069"/>
    <property type="match status" value="1"/>
</dbReference>
<dbReference type="GO" id="GO:0046872">
    <property type="term" value="F:metal ion binding"/>
    <property type="evidence" value="ECO:0007669"/>
    <property type="project" value="UniProtKB-KW"/>
</dbReference>
<dbReference type="EMBL" id="CP070608">
    <property type="protein sequence ID" value="QSE98054.1"/>
    <property type="molecule type" value="Genomic_DNA"/>
</dbReference>
<sequence length="350" mass="39402">MNDLLKGRGAQSAISNDFLNQEIVTDHIEGLDEELLIERPKTQLFYETPNKVVNKVTSPDVGMEYSLNPYQGCEHGCIYCYARKTHEYWGYNLGLDFETKIIVKSNAPALLENHLLKPSWKPKPIVLSGNTDCYQPIERELKITRQLLEVFAKYRHPVGIITKNVLVTRDLDILKDLASDNLVKVILSITTLDDGLRRILEPRTASVKSKLLAIEKLTEAGIPVSIMNAPIIPSINHHEIPAVIKAVAERGAQGVNYTTVRLNGKIADIFEAWLQKYFPDRAEKVINQIKELHGGTVNDSEFGKRMKGVGNIASTINKLHHISKNRYMKNVKSTPLNLTAFRKGGNYSLF</sequence>
<dbReference type="CDD" id="cd01335">
    <property type="entry name" value="Radical_SAM"/>
    <property type="match status" value="1"/>
</dbReference>
<dbReference type="PANTHER" id="PTHR43432:SF3">
    <property type="entry name" value="SLR0285 PROTEIN"/>
    <property type="match status" value="1"/>
</dbReference>
<dbReference type="Pfam" id="PF04055">
    <property type="entry name" value="Radical_SAM"/>
    <property type="match status" value="1"/>
</dbReference>
<evidence type="ECO:0000313" key="6">
    <source>
        <dbReference type="Proteomes" id="UP000662783"/>
    </source>
</evidence>
<dbReference type="Proteomes" id="UP000662783">
    <property type="component" value="Chromosome"/>
</dbReference>
<proteinExistence type="predicted"/>
<dbReference type="PANTHER" id="PTHR43432">
    <property type="entry name" value="SLR0285 PROTEIN"/>
    <property type="match status" value="1"/>
</dbReference>
<dbReference type="InterPro" id="IPR058240">
    <property type="entry name" value="rSAM_sf"/>
</dbReference>
<evidence type="ECO:0000256" key="1">
    <source>
        <dbReference type="ARBA" id="ARBA00022723"/>
    </source>
</evidence>
<feature type="domain" description="Radical SAM core" evidence="4">
    <location>
        <begin position="68"/>
        <end position="245"/>
    </location>
</feature>
<accession>A0A974WGF6</accession>
<keyword evidence="6" id="KW-1185">Reference proteome</keyword>
<gene>
    <name evidence="5" type="ORF">JR347_02945</name>
</gene>
<dbReference type="GO" id="GO:0051536">
    <property type="term" value="F:iron-sulfur cluster binding"/>
    <property type="evidence" value="ECO:0007669"/>
    <property type="project" value="UniProtKB-KW"/>
</dbReference>
<dbReference type="Gene3D" id="3.80.30.30">
    <property type="match status" value="1"/>
</dbReference>
<dbReference type="SFLD" id="SFLDS00029">
    <property type="entry name" value="Radical_SAM"/>
    <property type="match status" value="1"/>
</dbReference>
<reference evidence="5" key="1">
    <citation type="submission" date="2021-02" db="EMBL/GenBank/DDBJ databases">
        <title>Fulvivirga sp. S481 isolated from sea water.</title>
        <authorList>
            <person name="Bae S.S."/>
            <person name="Baek K."/>
        </authorList>
    </citation>
    <scope>NUCLEOTIDE SEQUENCE</scope>
    <source>
        <strain evidence="5">S481</strain>
    </source>
</reference>
<dbReference type="RefSeq" id="WP_205722562.1">
    <property type="nucleotide sequence ID" value="NZ_CP070608.1"/>
</dbReference>
<dbReference type="AlphaFoldDB" id="A0A974WGF6"/>
<evidence type="ECO:0000256" key="2">
    <source>
        <dbReference type="ARBA" id="ARBA00023004"/>
    </source>
</evidence>
<evidence type="ECO:0000313" key="5">
    <source>
        <dbReference type="EMBL" id="QSE98054.1"/>
    </source>
</evidence>
<dbReference type="InterPro" id="IPR040086">
    <property type="entry name" value="MJ0683-like"/>
</dbReference>
<protein>
    <submittedName>
        <fullName evidence="5">PA0069 family radical SAM protein</fullName>
    </submittedName>
</protein>
<dbReference type="InterPro" id="IPR007197">
    <property type="entry name" value="rSAM"/>
</dbReference>
<dbReference type="GO" id="GO:0003824">
    <property type="term" value="F:catalytic activity"/>
    <property type="evidence" value="ECO:0007669"/>
    <property type="project" value="InterPro"/>
</dbReference>
<organism evidence="5 6">
    <name type="scientific">Fulvivirga lutea</name>
    <dbReference type="NCBI Taxonomy" id="2810512"/>
    <lineage>
        <taxon>Bacteria</taxon>
        <taxon>Pseudomonadati</taxon>
        <taxon>Bacteroidota</taxon>
        <taxon>Cytophagia</taxon>
        <taxon>Cytophagales</taxon>
        <taxon>Fulvivirgaceae</taxon>
        <taxon>Fulvivirga</taxon>
    </lineage>
</organism>
<evidence type="ECO:0000259" key="4">
    <source>
        <dbReference type="Pfam" id="PF04055"/>
    </source>
</evidence>
<dbReference type="SUPFAM" id="SSF102114">
    <property type="entry name" value="Radical SAM enzymes"/>
    <property type="match status" value="1"/>
</dbReference>
<keyword evidence="1" id="KW-0479">Metal-binding</keyword>
<keyword evidence="3" id="KW-0411">Iron-sulfur</keyword>
<evidence type="ECO:0000256" key="3">
    <source>
        <dbReference type="ARBA" id="ARBA00023014"/>
    </source>
</evidence>
<dbReference type="SFLD" id="SFLDG01084">
    <property type="entry name" value="Uncharacterised_Radical_SAM_Su"/>
    <property type="match status" value="1"/>
</dbReference>
<dbReference type="KEGG" id="fuv:JR347_02945"/>
<keyword evidence="2" id="KW-0408">Iron</keyword>
<name>A0A974WGF6_9BACT</name>